<evidence type="ECO:0000256" key="3">
    <source>
        <dbReference type="ARBA" id="ARBA00022833"/>
    </source>
</evidence>
<dbReference type="PROSITE" id="PS50089">
    <property type="entry name" value="ZF_RING_2"/>
    <property type="match status" value="1"/>
</dbReference>
<evidence type="ECO:0000313" key="8">
    <source>
        <dbReference type="Proteomes" id="UP000052943"/>
    </source>
</evidence>
<dbReference type="AlphaFoldDB" id="A0A0W8DQC7"/>
<dbReference type="SMART" id="SM00744">
    <property type="entry name" value="RINGv"/>
    <property type="match status" value="1"/>
</dbReference>
<dbReference type="InterPro" id="IPR051826">
    <property type="entry name" value="E3_ubiquitin-ligase_domain"/>
</dbReference>
<protein>
    <submittedName>
        <fullName evidence="7">E3 ubiquitin-protein ligase</fullName>
    </submittedName>
</protein>
<dbReference type="PANTHER" id="PTHR22765">
    <property type="entry name" value="RING FINGER AND PROTEASE ASSOCIATED DOMAIN-CONTAINING"/>
    <property type="match status" value="1"/>
</dbReference>
<accession>A0A0W8DQC7</accession>
<dbReference type="GO" id="GO:0035091">
    <property type="term" value="F:phosphatidylinositol binding"/>
    <property type="evidence" value="ECO:0007669"/>
    <property type="project" value="InterPro"/>
</dbReference>
<dbReference type="Proteomes" id="UP000052943">
    <property type="component" value="Unassembled WGS sequence"/>
</dbReference>
<dbReference type="STRING" id="4790.A0A0W8DQC7"/>
<dbReference type="Gene3D" id="3.30.1520.10">
    <property type="entry name" value="Phox-like domain"/>
    <property type="match status" value="2"/>
</dbReference>
<keyword evidence="2 4" id="KW-0863">Zinc-finger</keyword>
<feature type="domain" description="PX" evidence="6">
    <location>
        <begin position="366"/>
        <end position="530"/>
    </location>
</feature>
<evidence type="ECO:0000313" key="7">
    <source>
        <dbReference type="EMBL" id="KUF98567.1"/>
    </source>
</evidence>
<dbReference type="InterPro" id="IPR013083">
    <property type="entry name" value="Znf_RING/FYVE/PHD"/>
</dbReference>
<name>A0A0W8DQC7_PHYNI</name>
<dbReference type="PANTHER" id="PTHR22765:SF411">
    <property type="entry name" value="OS02G0248440 PROTEIN"/>
    <property type="match status" value="1"/>
</dbReference>
<comment type="caution">
    <text evidence="7">The sequence shown here is derived from an EMBL/GenBank/DDBJ whole genome shotgun (WGS) entry which is preliminary data.</text>
</comment>
<dbReference type="Pfam" id="PF13639">
    <property type="entry name" value="zf-RING_2"/>
    <property type="match status" value="2"/>
</dbReference>
<evidence type="ECO:0000259" key="6">
    <source>
        <dbReference type="PROSITE" id="PS50195"/>
    </source>
</evidence>
<keyword evidence="1" id="KW-0479">Metal-binding</keyword>
<proteinExistence type="predicted"/>
<dbReference type="SUPFAM" id="SSF64268">
    <property type="entry name" value="PX domain"/>
    <property type="match status" value="2"/>
</dbReference>
<dbReference type="SMART" id="SM00184">
    <property type="entry name" value="RING"/>
    <property type="match status" value="2"/>
</dbReference>
<evidence type="ECO:0000259" key="5">
    <source>
        <dbReference type="PROSITE" id="PS50089"/>
    </source>
</evidence>
<evidence type="ECO:0000256" key="1">
    <source>
        <dbReference type="ARBA" id="ARBA00022723"/>
    </source>
</evidence>
<dbReference type="OrthoDB" id="21204at2759"/>
<dbReference type="EMBL" id="LNFO01000878">
    <property type="protein sequence ID" value="KUF98567.1"/>
    <property type="molecule type" value="Genomic_DNA"/>
</dbReference>
<feature type="domain" description="PX" evidence="6">
    <location>
        <begin position="36"/>
        <end position="206"/>
    </location>
</feature>
<sequence>MEAKLLALSGLMDEPRFRRLIKFQARRREGLGGSDVEILTETAHVLMCDDPRLSFTAYRMSIRSADDVLHHAALARDRDPNDGGRWVLEKRYSEFEKFRKLLLKHIEHWENNVNYEFAHQKTKEIVKGHGDTRTIFAVVSNALRRAISPQFPKKRICVDTPKIIAERVEGLTEFVRKLMGVYIDLGLYLSNNQLHSSTFASSYELLHHMQTDIEEFLRVPQLQKDAEIRRQSAVLALENFDELPGVNHDDNSAEPVCCICLNEEDPTDSEKAPLVQLPCHHHFHEDCVIDWFSASTTEPSAINTILRHSIRNAEDTEDYQQKNAMAVSVIDNKLLASSGLMDEPRFRRLIKFQTRRREALVGSELEIRTTTSYALISEDKPKAGYTVYCMHIHRTSDNRRGDDDQWVLKKRYSELEAFRRLLFKRIEDWEYAVRREFTNKTAVGKLKTFAVISNAMRRAISPSFPRKRMRPNKPAVIKERVVRLPNFVRKLLGVYTDLAVYKTNSQLQAGGFASSWAQLCTIFSELEAFLEIPQPQKDAEIQRQSAVLSLRDFNDSTGTVDEDVPDQSCSICLNEDPVADESRPVVALPCGHHFHEDCVIDWFSTSPTCPLCRRSSYA</sequence>
<gene>
    <name evidence="7" type="ORF">AM587_10009822</name>
</gene>
<dbReference type="InterPro" id="IPR011016">
    <property type="entry name" value="Znf_RING-CH"/>
</dbReference>
<dbReference type="InterPro" id="IPR001683">
    <property type="entry name" value="PX_dom"/>
</dbReference>
<dbReference type="CDD" id="cd16454">
    <property type="entry name" value="RING-H2_PA-TM-RING"/>
    <property type="match status" value="1"/>
</dbReference>
<feature type="domain" description="RING-type" evidence="5">
    <location>
        <begin position="569"/>
        <end position="613"/>
    </location>
</feature>
<dbReference type="SUPFAM" id="SSF57850">
    <property type="entry name" value="RING/U-box"/>
    <property type="match status" value="2"/>
</dbReference>
<dbReference type="PROSITE" id="PS50195">
    <property type="entry name" value="PX"/>
    <property type="match status" value="2"/>
</dbReference>
<dbReference type="GO" id="GO:0006511">
    <property type="term" value="P:ubiquitin-dependent protein catabolic process"/>
    <property type="evidence" value="ECO:0007669"/>
    <property type="project" value="TreeGrafter"/>
</dbReference>
<evidence type="ECO:0000256" key="4">
    <source>
        <dbReference type="PROSITE-ProRule" id="PRU00175"/>
    </source>
</evidence>
<evidence type="ECO:0000256" key="2">
    <source>
        <dbReference type="ARBA" id="ARBA00022771"/>
    </source>
</evidence>
<organism evidence="7 8">
    <name type="scientific">Phytophthora nicotianae</name>
    <name type="common">Potato buckeye rot agent</name>
    <name type="synonym">Phytophthora parasitica</name>
    <dbReference type="NCBI Taxonomy" id="4792"/>
    <lineage>
        <taxon>Eukaryota</taxon>
        <taxon>Sar</taxon>
        <taxon>Stramenopiles</taxon>
        <taxon>Oomycota</taxon>
        <taxon>Peronosporomycetes</taxon>
        <taxon>Peronosporales</taxon>
        <taxon>Peronosporaceae</taxon>
        <taxon>Phytophthora</taxon>
    </lineage>
</organism>
<dbReference type="CDD" id="cd06093">
    <property type="entry name" value="PX_domain"/>
    <property type="match status" value="2"/>
</dbReference>
<dbReference type="InterPro" id="IPR036871">
    <property type="entry name" value="PX_dom_sf"/>
</dbReference>
<dbReference type="GO" id="GO:0061630">
    <property type="term" value="F:ubiquitin protein ligase activity"/>
    <property type="evidence" value="ECO:0007669"/>
    <property type="project" value="TreeGrafter"/>
</dbReference>
<dbReference type="InterPro" id="IPR001841">
    <property type="entry name" value="Znf_RING"/>
</dbReference>
<reference evidence="7 8" key="1">
    <citation type="submission" date="2015-11" db="EMBL/GenBank/DDBJ databases">
        <title>Genomes and virulence difference between two physiological races of Phytophthora nicotianae.</title>
        <authorList>
            <person name="Liu H."/>
            <person name="Ma X."/>
            <person name="Yu H."/>
            <person name="Fang D."/>
            <person name="Li Y."/>
            <person name="Wang X."/>
            <person name="Wang W."/>
            <person name="Dong Y."/>
            <person name="Xiao B."/>
        </authorList>
    </citation>
    <scope>NUCLEOTIDE SEQUENCE [LARGE SCALE GENOMIC DNA]</scope>
    <source>
        <strain evidence="8">race 0</strain>
    </source>
</reference>
<dbReference type="GO" id="GO:0008270">
    <property type="term" value="F:zinc ion binding"/>
    <property type="evidence" value="ECO:0007669"/>
    <property type="project" value="UniProtKB-KW"/>
</dbReference>
<keyword evidence="3" id="KW-0862">Zinc</keyword>
<dbReference type="Gene3D" id="3.30.40.10">
    <property type="entry name" value="Zinc/RING finger domain, C3HC4 (zinc finger)"/>
    <property type="match status" value="2"/>
</dbReference>